<organism evidence="2 3">
    <name type="scientific">Nannocystis radixulma</name>
    <dbReference type="NCBI Taxonomy" id="2995305"/>
    <lineage>
        <taxon>Bacteria</taxon>
        <taxon>Pseudomonadati</taxon>
        <taxon>Myxococcota</taxon>
        <taxon>Polyangia</taxon>
        <taxon>Nannocystales</taxon>
        <taxon>Nannocystaceae</taxon>
        <taxon>Nannocystis</taxon>
    </lineage>
</organism>
<evidence type="ECO:0000313" key="3">
    <source>
        <dbReference type="Proteomes" id="UP001217838"/>
    </source>
</evidence>
<evidence type="ECO:0000256" key="1">
    <source>
        <dbReference type="SAM" id="MobiDB-lite"/>
    </source>
</evidence>
<evidence type="ECO:0000313" key="2">
    <source>
        <dbReference type="EMBL" id="MDC0666448.1"/>
    </source>
</evidence>
<sequence length="48" mass="4943">MGEMWCKDGDGDGFGDPTMCQPNEFPGSVPNADDCADDNADAYPGGGD</sequence>
<feature type="region of interest" description="Disordered" evidence="1">
    <location>
        <begin position="1"/>
        <end position="48"/>
    </location>
</feature>
<dbReference type="Proteomes" id="UP001217838">
    <property type="component" value="Unassembled WGS sequence"/>
</dbReference>
<feature type="compositionally biased region" description="Basic and acidic residues" evidence="1">
    <location>
        <begin position="1"/>
        <end position="10"/>
    </location>
</feature>
<dbReference type="EMBL" id="JAQNDN010000001">
    <property type="protein sequence ID" value="MDC0666448.1"/>
    <property type="molecule type" value="Genomic_DNA"/>
</dbReference>
<protein>
    <submittedName>
        <fullName evidence="2">Uncharacterized protein</fullName>
    </submittedName>
</protein>
<keyword evidence="3" id="KW-1185">Reference proteome</keyword>
<dbReference type="RefSeq" id="WP_271994000.1">
    <property type="nucleotide sequence ID" value="NZ_JAQNDN010000001.1"/>
</dbReference>
<comment type="caution">
    <text evidence="2">The sequence shown here is derived from an EMBL/GenBank/DDBJ whole genome shotgun (WGS) entry which is preliminary data.</text>
</comment>
<reference evidence="2 3" key="1">
    <citation type="submission" date="2022-11" db="EMBL/GenBank/DDBJ databases">
        <title>Minimal conservation of predation-associated metabolite biosynthetic gene clusters underscores biosynthetic potential of Myxococcota including descriptions for ten novel species: Archangium lansinium sp. nov., Myxococcus landrumus sp. nov., Nannocystis bai.</title>
        <authorList>
            <person name="Ahearne A."/>
            <person name="Stevens C."/>
            <person name="Dowd S."/>
        </authorList>
    </citation>
    <scope>NUCLEOTIDE SEQUENCE [LARGE SCALE GENOMIC DNA]</scope>
    <source>
        <strain evidence="2 3">NCELM</strain>
    </source>
</reference>
<name>A0ABT5AX77_9BACT</name>
<proteinExistence type="predicted"/>
<gene>
    <name evidence="2" type="ORF">POL58_01805</name>
</gene>
<accession>A0ABT5AX77</accession>